<evidence type="ECO:0000313" key="2">
    <source>
        <dbReference type="Proteomes" id="UP000245638"/>
    </source>
</evidence>
<dbReference type="Proteomes" id="UP000245638">
    <property type="component" value="Unassembled WGS sequence"/>
</dbReference>
<dbReference type="AlphaFoldDB" id="A0A2T9X5M4"/>
<reference evidence="1 2" key="1">
    <citation type="journal article" date="2015" name="Appl. Environ. Microbiol.">
        <title>Nanoarchaeota, Their Sulfolobales Host, and Nanoarchaeota Virus Distribution across Yellowstone National Park Hot Springs.</title>
        <authorList>
            <person name="Munson-McGee J.H."/>
            <person name="Field E.K."/>
            <person name="Bateson M."/>
            <person name="Rooney C."/>
            <person name="Stepanauskas R."/>
            <person name="Young M.J."/>
        </authorList>
    </citation>
    <scope>NUCLEOTIDE SEQUENCE [LARGE SCALE GENOMIC DNA]</scope>
    <source>
        <strain evidence="1">SCGC AC-742_N10</strain>
    </source>
</reference>
<accession>A0A2T9X5M4</accession>
<organism evidence="1 2">
    <name type="scientific">Acidianus hospitalis</name>
    <dbReference type="NCBI Taxonomy" id="563177"/>
    <lineage>
        <taxon>Archaea</taxon>
        <taxon>Thermoproteota</taxon>
        <taxon>Thermoprotei</taxon>
        <taxon>Sulfolobales</taxon>
        <taxon>Sulfolobaceae</taxon>
        <taxon>Acidianus</taxon>
    </lineage>
</organism>
<comment type="caution">
    <text evidence="1">The sequence shown here is derived from an EMBL/GenBank/DDBJ whole genome shotgun (WGS) entry which is preliminary data.</text>
</comment>
<sequence>MKKVSSLLVIILIIFISLSVYSIDKVINSITIQNYSQRSTYYSFITNGTDYVYVAFPGEQCVKLEFNNSTISYAYAIVIFYPEGINIVLSKNVITLTSQNSTAYIRLHPGLYKVVYFISGYSLKPISQNCISKYVSIKIS</sequence>
<dbReference type="EMBL" id="QEFD01000145">
    <property type="protein sequence ID" value="PVU75394.1"/>
    <property type="molecule type" value="Genomic_DNA"/>
</dbReference>
<evidence type="ECO:0000313" key="1">
    <source>
        <dbReference type="EMBL" id="PVU75394.1"/>
    </source>
</evidence>
<protein>
    <submittedName>
        <fullName evidence="1">Uncharacterized protein</fullName>
    </submittedName>
</protein>
<proteinExistence type="predicted"/>
<name>A0A2T9X5M4_9CREN</name>
<gene>
    <name evidence="1" type="ORF">DDW13_05020</name>
</gene>